<dbReference type="CDD" id="cd00267">
    <property type="entry name" value="ABC_ATPase"/>
    <property type="match status" value="1"/>
</dbReference>
<dbReference type="InterPro" id="IPR003959">
    <property type="entry name" value="ATPase_AAA_core"/>
</dbReference>
<evidence type="ECO:0000259" key="1">
    <source>
        <dbReference type="Pfam" id="PF13304"/>
    </source>
</evidence>
<dbReference type="Proteomes" id="UP000178349">
    <property type="component" value="Unassembled WGS sequence"/>
</dbReference>
<protein>
    <recommendedName>
        <fullName evidence="1">ATPase AAA-type core domain-containing protein</fullName>
    </recommendedName>
</protein>
<dbReference type="Pfam" id="PF13304">
    <property type="entry name" value="AAA_21"/>
    <property type="match status" value="1"/>
</dbReference>
<dbReference type="GO" id="GO:0016887">
    <property type="term" value="F:ATP hydrolysis activity"/>
    <property type="evidence" value="ECO:0007669"/>
    <property type="project" value="InterPro"/>
</dbReference>
<comment type="caution">
    <text evidence="2">The sequence shown here is derived from an EMBL/GenBank/DDBJ whole genome shotgun (WGS) entry which is preliminary data.</text>
</comment>
<reference evidence="2 3" key="1">
    <citation type="journal article" date="2016" name="Nat. Commun.">
        <title>Thousands of microbial genomes shed light on interconnected biogeochemical processes in an aquifer system.</title>
        <authorList>
            <person name="Anantharaman K."/>
            <person name="Brown C.T."/>
            <person name="Hug L.A."/>
            <person name="Sharon I."/>
            <person name="Castelle C.J."/>
            <person name="Probst A.J."/>
            <person name="Thomas B.C."/>
            <person name="Singh A."/>
            <person name="Wilkins M.J."/>
            <person name="Karaoz U."/>
            <person name="Brodie E.L."/>
            <person name="Williams K.H."/>
            <person name="Hubbard S.S."/>
            <person name="Banfield J.F."/>
        </authorList>
    </citation>
    <scope>NUCLEOTIDE SEQUENCE [LARGE SCALE GENOMIC DNA]</scope>
</reference>
<dbReference type="Gene3D" id="3.40.50.300">
    <property type="entry name" value="P-loop containing nucleotide triphosphate hydrolases"/>
    <property type="match status" value="1"/>
</dbReference>
<feature type="domain" description="ATPase AAA-type core" evidence="1">
    <location>
        <begin position="66"/>
        <end position="133"/>
    </location>
</feature>
<accession>A0A1F6NRU1</accession>
<dbReference type="SUPFAM" id="SSF52540">
    <property type="entry name" value="P-loop containing nucleoside triphosphate hydrolases"/>
    <property type="match status" value="1"/>
</dbReference>
<dbReference type="AlphaFoldDB" id="A0A1F6NRU1"/>
<proteinExistence type="predicted"/>
<sequence>MSEDDIKIILQTIIEFLETDQRQEIKEEEKQRHISDQINQVEEFYKFVFSLDYLKPNYELKLDGKPLEKLSPGEKGALLLVFYLMIDKEDTPLIIDQPEDNLDNKSVFEVLTHFIRFAKKRRQIIIVTHNPNLAVGADAEQIIYVHLDKNNNYEFSYQTGAIENPVLNKRIVEILEGTQPAFDKRKLKYLIEK</sequence>
<name>A0A1F6NRU1_9BACT</name>
<dbReference type="InterPro" id="IPR027417">
    <property type="entry name" value="P-loop_NTPase"/>
</dbReference>
<evidence type="ECO:0000313" key="2">
    <source>
        <dbReference type="EMBL" id="OGH86646.1"/>
    </source>
</evidence>
<organism evidence="2 3">
    <name type="scientific">Candidatus Magasanikbacteria bacterium RIFOXYC12_FULL_33_11</name>
    <dbReference type="NCBI Taxonomy" id="1798701"/>
    <lineage>
        <taxon>Bacteria</taxon>
        <taxon>Candidatus Magasanikiibacteriota</taxon>
    </lineage>
</organism>
<dbReference type="GO" id="GO:0005524">
    <property type="term" value="F:ATP binding"/>
    <property type="evidence" value="ECO:0007669"/>
    <property type="project" value="InterPro"/>
</dbReference>
<gene>
    <name evidence="2" type="ORF">A2493_02175</name>
</gene>
<evidence type="ECO:0000313" key="3">
    <source>
        <dbReference type="Proteomes" id="UP000178349"/>
    </source>
</evidence>
<dbReference type="EMBL" id="MFQW01000007">
    <property type="protein sequence ID" value="OGH86646.1"/>
    <property type="molecule type" value="Genomic_DNA"/>
</dbReference>